<feature type="compositionally biased region" description="Acidic residues" evidence="1">
    <location>
        <begin position="1322"/>
        <end position="1334"/>
    </location>
</feature>
<feature type="compositionally biased region" description="Basic and acidic residues" evidence="1">
    <location>
        <begin position="498"/>
        <end position="508"/>
    </location>
</feature>
<dbReference type="PROSITE" id="PS50812">
    <property type="entry name" value="PWWP"/>
    <property type="match status" value="1"/>
</dbReference>
<feature type="compositionally biased region" description="Polar residues" evidence="1">
    <location>
        <begin position="486"/>
        <end position="497"/>
    </location>
</feature>
<dbReference type="GeneID" id="110707345"/>
<gene>
    <name evidence="3" type="primary">LOC110707345</name>
</gene>
<dbReference type="InterPro" id="IPR000313">
    <property type="entry name" value="PWWP_dom"/>
</dbReference>
<feature type="region of interest" description="Disordered" evidence="1">
    <location>
        <begin position="1387"/>
        <end position="1409"/>
    </location>
</feature>
<sequence>MDAKIVHIVETEVPDFSVGGNSRVNLDSSFKQVGDREYENNVACKQPPLLVKSFSEGIDQGLESEPVADPLKYRSCDDVLEVDANIEDLQEVEEQAAKIEVVGFSEQHEKDHKSISEMMDLKAVPVAKTEVSDVSIGDHAVNEQLSLPVKPSVHGQEYEPNSSVVEVMEHRATVDLHEVDSEMEDVKEVLEQAVDTEAVELPKEQEVNQEMLSEKMDAKVAPIVEKGVPDDTIGGSMDLDSDARQVGVREYGDHTVEENPHSSVKSLDEVVDHGPECEPSLLVAEHQEHRMTVDFHEVDSEMVDLEKVQEQAADTEAFVLPKEREVDQILISEKMEAKNVRLVEVVPDVSLEGSPYLDPCPGQAGDRKNRALPTPEQTPLPVNSFDKGVDYGLEDEAGSSVAENLEHRATDDFGEFDSVIEDVKEMEKQAATTALPKEQDVDRELVSGNRDAEVVPAVEKEVPDVSISGNLDLDSSPRQAEDRSNGEQPSFPINSINKDLDHGQEHESSSSVARHLEYITTGNICEVDSDIENIKNVQGQAAVMEVVESPKHQNVDQDLACENVEVKVPILETDISNVSNGGSSVADVDTGVRQGRECEGNTAHEQPALRVHSICKGVNQISDSSVAELLEHRATGDIPELDINMKNVKEIREQVAGVEAVLPDKQEVDCEVLCKKKDAEIASIKKSEVPNVSIGGSPATNFNSGLGQVRDGEFGDHALFEQQSLPIKSFVEGGDNGLEYEADSLLDENLEHVTLGEVHEVDTNTDDVQEVQEQAANAEAIELPEEQELDQDLVSEKVETNVALEEPEIPDVCVGGSPGVDLDYGPIQIGDREYEDDVSCEHSSPIQIGDAEYGDDAASEQPPSPVKSFVKGVDQGLEYEPGSSVTEHLEHMATGDVLEVETNVEDVQEVQEQAASNEADESSEEQEDQELIPHSAKLRSKEENNVKRSSLKSGSLTKDCRVSYQLPPEIEGDFAVFDLVWGKVKSHPWWPGQIFHPSDSSEKAMKYYRKDCYLVAYFGDRTFAWNEASVLKLFRNHFPQAERQNNSEAFQNAVSCALEEVARRVELGLACSCFSEEAYDTIRYQIVENTGIREGSRKREGVDRSTGVDSFQPDKLAEYVRRLALFPTSGADRLELTIAKSQLLAFNRQKGCDALPEFQYYEGLVEYDVDTLLGDQKMSSENEHSDLVTGADAKKGSHKRKHNLKDIVYQRRKEKSMTELMGEYYLDGDFDSHEEDDINLTSPTAAFAGAKRKGSGFLTDDSEAQKSIKTISLAKVSHTASPNPQQSFKVGECIRRVASQLTGSAAIIKGCSEGSNKHSGDDADEVSESPDDALTESVPTPSKESSLDEMLSQLHLCARDPMKGYSFLGNIISFFSEFRNLAVTTQRQKMRKGSGRKRKSSAPVVGSPETFEFDDRNDSYWRDMVIQDSVEAKPARRARKKKDEQLVSGDPEKPLRPNRRKYSRKQYHHDNHESAPEMPTRDEKKLDLPTELMLNFGEMSSALSEVNLNKMFRRFGPLKESETEVDPQSSRARVVFKKRSDAEVAYSSAAMFNIFGSTLVNYQLNYTPASFRNSSLTLTDAKNDAT</sequence>
<feature type="compositionally biased region" description="Basic and acidic residues" evidence="1">
    <location>
        <begin position="437"/>
        <end position="463"/>
    </location>
</feature>
<dbReference type="InterPro" id="IPR053063">
    <property type="entry name" value="PWWP_domain_containing_PDP"/>
</dbReference>
<feature type="region of interest" description="Disordered" evidence="1">
    <location>
        <begin position="354"/>
        <end position="384"/>
    </location>
</feature>
<reference evidence="3" key="1">
    <citation type="journal article" date="2017" name="Nature">
        <title>The genome of Chenopodium quinoa.</title>
        <authorList>
            <person name="Jarvis D.E."/>
            <person name="Ho Y.S."/>
            <person name="Lightfoot D.J."/>
            <person name="Schmoeckel S.M."/>
            <person name="Li B."/>
            <person name="Borm T.J.A."/>
            <person name="Ohyanagi H."/>
            <person name="Mineta K."/>
            <person name="Michell C.T."/>
            <person name="Saber N."/>
            <person name="Kharbatia N.M."/>
            <person name="Rupper R.R."/>
            <person name="Sharp A.R."/>
            <person name="Dally N."/>
            <person name="Boughton B.A."/>
            <person name="Woo Y.H."/>
            <person name="Gao G."/>
            <person name="Schijlen E.G.W.M."/>
            <person name="Guo X."/>
            <person name="Momin A.A."/>
            <person name="Negrao S."/>
            <person name="Al-Babili S."/>
            <person name="Gehring C."/>
            <person name="Roessner U."/>
            <person name="Jung C."/>
            <person name="Murphy K."/>
            <person name="Arold S.T."/>
            <person name="Gojobori T."/>
            <person name="van der Linden C.G."/>
            <person name="van Loo E.N."/>
            <person name="Jellen E.N."/>
            <person name="Maughan P.J."/>
            <person name="Tester M."/>
        </authorList>
    </citation>
    <scope>NUCLEOTIDE SEQUENCE [LARGE SCALE GENOMIC DNA]</scope>
    <source>
        <strain evidence="3">cv. PI 614886</strain>
    </source>
</reference>
<dbReference type="SMART" id="SM00293">
    <property type="entry name" value="PWWP"/>
    <property type="match status" value="1"/>
</dbReference>
<feature type="compositionally biased region" description="Acidic residues" evidence="1">
    <location>
        <begin position="918"/>
        <end position="930"/>
    </location>
</feature>
<accession>A0A803MAI6</accession>
<feature type="compositionally biased region" description="Basic residues" evidence="1">
    <location>
        <begin position="1456"/>
        <end position="1467"/>
    </location>
</feature>
<dbReference type="OMA" id="CKREHEP"/>
<dbReference type="Pfam" id="PF00855">
    <property type="entry name" value="PWWP"/>
    <property type="match status" value="1"/>
</dbReference>
<feature type="region of interest" description="Disordered" evidence="1">
    <location>
        <begin position="1431"/>
        <end position="1483"/>
    </location>
</feature>
<feature type="region of interest" description="Disordered" evidence="1">
    <location>
        <begin position="1312"/>
        <end position="1346"/>
    </location>
</feature>
<name>A0A803MAI6_CHEQI</name>
<dbReference type="SUPFAM" id="SSF63748">
    <property type="entry name" value="Tudor/PWWP/MBT"/>
    <property type="match status" value="1"/>
</dbReference>
<dbReference type="PANTHER" id="PTHR42851">
    <property type="entry name" value="ALDOLASE-RELATED"/>
    <property type="match status" value="1"/>
</dbReference>
<protein>
    <recommendedName>
        <fullName evidence="2">PWWP domain-containing protein</fullName>
    </recommendedName>
</protein>
<dbReference type="RefSeq" id="XP_021741059.1">
    <property type="nucleotide sequence ID" value="XM_021885367.1"/>
</dbReference>
<dbReference type="OrthoDB" id="62853at2759"/>
<dbReference type="Gramene" id="AUR62026103-RA">
    <property type="protein sequence ID" value="AUR62026103-RA:cds"/>
    <property type="gene ID" value="AUR62026103"/>
</dbReference>
<dbReference type="Proteomes" id="UP000596660">
    <property type="component" value="Unplaced"/>
</dbReference>
<feature type="compositionally biased region" description="Basic and acidic residues" evidence="1">
    <location>
        <begin position="1468"/>
        <end position="1483"/>
    </location>
</feature>
<evidence type="ECO:0000313" key="4">
    <source>
        <dbReference type="Proteomes" id="UP000596660"/>
    </source>
</evidence>
<evidence type="ECO:0000259" key="2">
    <source>
        <dbReference type="PROSITE" id="PS50812"/>
    </source>
</evidence>
<feature type="region of interest" description="Disordered" evidence="1">
    <location>
        <begin position="835"/>
        <end position="869"/>
    </location>
</feature>
<dbReference type="KEGG" id="cqi:110707345"/>
<proteinExistence type="predicted"/>
<dbReference type="RefSeq" id="XP_021741060.1">
    <property type="nucleotide sequence ID" value="XM_021885368.1"/>
</dbReference>
<dbReference type="Gene3D" id="2.30.30.140">
    <property type="match status" value="1"/>
</dbReference>
<feature type="region of interest" description="Disordered" evidence="1">
    <location>
        <begin position="427"/>
        <end position="512"/>
    </location>
</feature>
<feature type="compositionally biased region" description="Basic residues" evidence="1">
    <location>
        <begin position="1388"/>
        <end position="1400"/>
    </location>
</feature>
<organism evidence="3 4">
    <name type="scientific">Chenopodium quinoa</name>
    <name type="common">Quinoa</name>
    <dbReference type="NCBI Taxonomy" id="63459"/>
    <lineage>
        <taxon>Eukaryota</taxon>
        <taxon>Viridiplantae</taxon>
        <taxon>Streptophyta</taxon>
        <taxon>Embryophyta</taxon>
        <taxon>Tracheophyta</taxon>
        <taxon>Spermatophyta</taxon>
        <taxon>Magnoliopsida</taxon>
        <taxon>eudicotyledons</taxon>
        <taxon>Gunneridae</taxon>
        <taxon>Pentapetalae</taxon>
        <taxon>Caryophyllales</taxon>
        <taxon>Chenopodiaceae</taxon>
        <taxon>Chenopodioideae</taxon>
        <taxon>Atripliceae</taxon>
        <taxon>Chenopodium</taxon>
    </lineage>
</organism>
<dbReference type="CDD" id="cd05162">
    <property type="entry name" value="PWWP"/>
    <property type="match status" value="1"/>
</dbReference>
<dbReference type="EnsemblPlants" id="AUR62026103-RA">
    <property type="protein sequence ID" value="AUR62026103-RA:cds"/>
    <property type="gene ID" value="AUR62026103"/>
</dbReference>
<feature type="compositionally biased region" description="Basic and acidic residues" evidence="1">
    <location>
        <begin position="1441"/>
        <end position="1455"/>
    </location>
</feature>
<feature type="domain" description="PWWP" evidence="2">
    <location>
        <begin position="976"/>
        <end position="1025"/>
    </location>
</feature>
<evidence type="ECO:0000256" key="1">
    <source>
        <dbReference type="SAM" id="MobiDB-lite"/>
    </source>
</evidence>
<keyword evidence="4" id="KW-1185">Reference proteome</keyword>
<reference evidence="3" key="2">
    <citation type="submission" date="2021-03" db="UniProtKB">
        <authorList>
            <consortium name="EnsemblPlants"/>
        </authorList>
    </citation>
    <scope>IDENTIFICATION</scope>
</reference>
<dbReference type="PANTHER" id="PTHR42851:SF4">
    <property type="entry name" value="PWWP DOMAIN-CONTAINING PROTEIN"/>
    <property type="match status" value="1"/>
</dbReference>
<evidence type="ECO:0000313" key="3">
    <source>
        <dbReference type="EnsemblPlants" id="AUR62026103-RA:cds"/>
    </source>
</evidence>
<feature type="region of interest" description="Disordered" evidence="1">
    <location>
        <begin position="908"/>
        <end position="952"/>
    </location>
</feature>